<dbReference type="PANTHER" id="PTHR37819:SF1">
    <property type="entry name" value="PROTEIN PSIE"/>
    <property type="match status" value="1"/>
</dbReference>
<dbReference type="Proteomes" id="UP000252289">
    <property type="component" value="Unassembled WGS sequence"/>
</dbReference>
<feature type="transmembrane region" description="Helical" evidence="8">
    <location>
        <begin position="39"/>
        <end position="59"/>
    </location>
</feature>
<evidence type="ECO:0000256" key="6">
    <source>
        <dbReference type="ARBA" id="ARBA00022989"/>
    </source>
</evidence>
<evidence type="ECO:0000256" key="5">
    <source>
        <dbReference type="ARBA" id="ARBA00022692"/>
    </source>
</evidence>
<gene>
    <name evidence="9" type="ORF">DBW64_06015</name>
</gene>
<protein>
    <recommendedName>
        <fullName evidence="3">Protein PsiE</fullName>
    </recommendedName>
</protein>
<dbReference type="GO" id="GO:0016036">
    <property type="term" value="P:cellular response to phosphate starvation"/>
    <property type="evidence" value="ECO:0007669"/>
    <property type="project" value="InterPro"/>
</dbReference>
<keyword evidence="4" id="KW-1003">Cell membrane</keyword>
<comment type="similarity">
    <text evidence="2">Belongs to the PsiE family.</text>
</comment>
<dbReference type="GO" id="GO:0005886">
    <property type="term" value="C:plasma membrane"/>
    <property type="evidence" value="ECO:0007669"/>
    <property type="project" value="UniProtKB-SubCell"/>
</dbReference>
<keyword evidence="7 8" id="KW-0472">Membrane</keyword>
<sequence>MHKILISTEKVLLCIIALATLYATMEEIFHLISNRHVELADLLLLFIYTEVLGMVAVFYKSQKIPITLPLFIAMTALSRLIILQGKESEPVNLLYEAVAIVLIAAACLIIRYRPSSQEEDLPLV</sequence>
<evidence type="ECO:0000256" key="3">
    <source>
        <dbReference type="ARBA" id="ARBA00021903"/>
    </source>
</evidence>
<feature type="transmembrane region" description="Helical" evidence="8">
    <location>
        <begin position="66"/>
        <end position="82"/>
    </location>
</feature>
<dbReference type="PANTHER" id="PTHR37819">
    <property type="entry name" value="PROTEIN PSIE"/>
    <property type="match status" value="1"/>
</dbReference>
<proteinExistence type="inferred from homology"/>
<dbReference type="AlphaFoldDB" id="A0A368EFZ6"/>
<keyword evidence="5 8" id="KW-0812">Transmembrane</keyword>
<dbReference type="InterPro" id="IPR020948">
    <property type="entry name" value="P_starv_induced_PsiE-like"/>
</dbReference>
<dbReference type="Pfam" id="PF06146">
    <property type="entry name" value="PsiE"/>
    <property type="match status" value="1"/>
</dbReference>
<evidence type="ECO:0000313" key="9">
    <source>
        <dbReference type="EMBL" id="RCL83058.1"/>
    </source>
</evidence>
<dbReference type="EMBL" id="QOQK01000038">
    <property type="protein sequence ID" value="RCL83058.1"/>
    <property type="molecule type" value="Genomic_DNA"/>
</dbReference>
<evidence type="ECO:0000313" key="10">
    <source>
        <dbReference type="Proteomes" id="UP000252289"/>
    </source>
</evidence>
<evidence type="ECO:0000256" key="7">
    <source>
        <dbReference type="ARBA" id="ARBA00023136"/>
    </source>
</evidence>
<comment type="caution">
    <text evidence="9">The sequence shown here is derived from an EMBL/GenBank/DDBJ whole genome shotgun (WGS) entry which is preliminary data.</text>
</comment>
<accession>A0A368EFZ6</accession>
<evidence type="ECO:0000256" key="4">
    <source>
        <dbReference type="ARBA" id="ARBA00022475"/>
    </source>
</evidence>
<evidence type="ECO:0000256" key="1">
    <source>
        <dbReference type="ARBA" id="ARBA00004429"/>
    </source>
</evidence>
<organism evidence="9 10">
    <name type="scientific">PS1 clade bacterium</name>
    <dbReference type="NCBI Taxonomy" id="2175152"/>
    <lineage>
        <taxon>Bacteria</taxon>
        <taxon>Pseudomonadati</taxon>
        <taxon>Pseudomonadota</taxon>
        <taxon>Alphaproteobacteria</taxon>
        <taxon>PS1 clade</taxon>
    </lineage>
</organism>
<feature type="transmembrane region" description="Helical" evidence="8">
    <location>
        <begin position="12"/>
        <end position="33"/>
    </location>
</feature>
<evidence type="ECO:0000256" key="8">
    <source>
        <dbReference type="SAM" id="Phobius"/>
    </source>
</evidence>
<reference evidence="9 10" key="1">
    <citation type="journal article" date="2018" name="Microbiome">
        <title>Fine metagenomic profile of the Mediterranean stratified and mixed water columns revealed by assembly and recruitment.</title>
        <authorList>
            <person name="Haro-Moreno J.M."/>
            <person name="Lopez-Perez M."/>
            <person name="De La Torre J.R."/>
            <person name="Picazo A."/>
            <person name="Camacho A."/>
            <person name="Rodriguez-Valera F."/>
        </authorList>
    </citation>
    <scope>NUCLEOTIDE SEQUENCE [LARGE SCALE GENOMIC DNA]</scope>
    <source>
        <strain evidence="9">MED-G50</strain>
    </source>
</reference>
<keyword evidence="6 8" id="KW-1133">Transmembrane helix</keyword>
<feature type="transmembrane region" description="Helical" evidence="8">
    <location>
        <begin position="94"/>
        <end position="112"/>
    </location>
</feature>
<comment type="subcellular location">
    <subcellularLocation>
        <location evidence="1">Cell inner membrane</location>
        <topology evidence="1">Multi-pass membrane protein</topology>
    </subcellularLocation>
</comment>
<name>A0A368EFZ6_9PROT</name>
<evidence type="ECO:0000256" key="2">
    <source>
        <dbReference type="ARBA" id="ARBA00005632"/>
    </source>
</evidence>
<dbReference type="InterPro" id="IPR009315">
    <property type="entry name" value="P_starv_induced_PsiE"/>
</dbReference>